<dbReference type="Pfam" id="PF18545">
    <property type="entry name" value="HalOD1"/>
    <property type="match status" value="1"/>
</dbReference>
<accession>A0A8J7Y8K8</accession>
<gene>
    <name evidence="2" type="ORF">KTS45_18835</name>
</gene>
<evidence type="ECO:0000259" key="1">
    <source>
        <dbReference type="Pfam" id="PF18545"/>
    </source>
</evidence>
<proteinExistence type="predicted"/>
<protein>
    <recommendedName>
        <fullName evidence="1">Halobacterial output domain-containing protein</fullName>
    </recommendedName>
</protein>
<dbReference type="InterPro" id="IPR040624">
    <property type="entry name" value="HalOD1"/>
</dbReference>
<keyword evidence="3" id="KW-1185">Reference proteome</keyword>
<name>A0A8J7Y8K8_9EURY</name>
<sequence>MSAQNPLRDQTTGIKLKELDDGRYAVDLERYSDQPLSTLIICSVAAAVGKDPVTLTPLRNTINPEALEAVAESATDGILSFNYSGCRVSVKCGSNIYIQPESDATTT</sequence>
<dbReference type="Proteomes" id="UP000766550">
    <property type="component" value="Unassembled WGS sequence"/>
</dbReference>
<evidence type="ECO:0000313" key="3">
    <source>
        <dbReference type="Proteomes" id="UP000766550"/>
    </source>
</evidence>
<dbReference type="RefSeq" id="WP_162319380.1">
    <property type="nucleotide sequence ID" value="NZ_JAHQXF010000004.1"/>
</dbReference>
<comment type="caution">
    <text evidence="2">The sequence shown here is derived from an EMBL/GenBank/DDBJ whole genome shotgun (WGS) entry which is preliminary data.</text>
</comment>
<dbReference type="OrthoDB" id="221929at2157"/>
<organism evidence="2 3">
    <name type="scientific">Haloarcula limicola</name>
    <dbReference type="NCBI Taxonomy" id="1429915"/>
    <lineage>
        <taxon>Archaea</taxon>
        <taxon>Methanobacteriati</taxon>
        <taxon>Methanobacteriota</taxon>
        <taxon>Stenosarchaea group</taxon>
        <taxon>Halobacteria</taxon>
        <taxon>Halobacteriales</taxon>
        <taxon>Haloarculaceae</taxon>
        <taxon>Haloarcula</taxon>
    </lineage>
</organism>
<dbReference type="AlphaFoldDB" id="A0A8J7Y8K8"/>
<feature type="domain" description="Halobacterial output" evidence="1">
    <location>
        <begin position="33"/>
        <end position="100"/>
    </location>
</feature>
<evidence type="ECO:0000313" key="2">
    <source>
        <dbReference type="EMBL" id="MBV0926267.1"/>
    </source>
</evidence>
<reference evidence="2 3" key="1">
    <citation type="submission" date="2021-06" db="EMBL/GenBank/DDBJ databases">
        <title>New haloarchaea isolates fom saline soil.</title>
        <authorList>
            <person name="Duran-Viseras A."/>
            <person name="Sanchez-Porro C.S."/>
            <person name="Ventosa A."/>
        </authorList>
    </citation>
    <scope>NUCLEOTIDE SEQUENCE [LARGE SCALE GENOMIC DNA]</scope>
    <source>
        <strain evidence="2 3">JCM 183640</strain>
    </source>
</reference>
<dbReference type="EMBL" id="JAHQXF010000004">
    <property type="protein sequence ID" value="MBV0926267.1"/>
    <property type="molecule type" value="Genomic_DNA"/>
</dbReference>